<evidence type="ECO:0000256" key="1">
    <source>
        <dbReference type="SAM" id="Phobius"/>
    </source>
</evidence>
<comment type="caution">
    <text evidence="2">The sequence shown here is derived from an EMBL/GenBank/DDBJ whole genome shotgun (WGS) entry which is preliminary data.</text>
</comment>
<protein>
    <submittedName>
        <fullName evidence="2">Uncharacterized protein</fullName>
    </submittedName>
</protein>
<gene>
    <name evidence="2" type="ORF">A2876_03580</name>
</gene>
<feature type="transmembrane region" description="Helical" evidence="1">
    <location>
        <begin position="79"/>
        <end position="98"/>
    </location>
</feature>
<evidence type="ECO:0000313" key="2">
    <source>
        <dbReference type="EMBL" id="OGC91616.1"/>
    </source>
</evidence>
<dbReference type="Proteomes" id="UP000178176">
    <property type="component" value="Unassembled WGS sequence"/>
</dbReference>
<keyword evidence="1" id="KW-0812">Transmembrane</keyword>
<name>A0A1F4YCZ2_9BACT</name>
<keyword evidence="1" id="KW-1133">Transmembrane helix</keyword>
<feature type="transmembrane region" description="Helical" evidence="1">
    <location>
        <begin position="50"/>
        <end position="73"/>
    </location>
</feature>
<keyword evidence="1" id="KW-0472">Membrane</keyword>
<proteinExistence type="predicted"/>
<accession>A0A1F4YCZ2</accession>
<dbReference type="AlphaFoldDB" id="A0A1F4YCZ2"/>
<dbReference type="EMBL" id="MEXH01000033">
    <property type="protein sequence ID" value="OGC91616.1"/>
    <property type="molecule type" value="Genomic_DNA"/>
</dbReference>
<evidence type="ECO:0000313" key="3">
    <source>
        <dbReference type="Proteomes" id="UP000178176"/>
    </source>
</evidence>
<feature type="transmembrane region" description="Helical" evidence="1">
    <location>
        <begin position="20"/>
        <end position="43"/>
    </location>
</feature>
<organism evidence="2 3">
    <name type="scientific">Candidatus Amesbacteria bacterium RIFCSPHIGHO2_01_FULL_48_32b</name>
    <dbReference type="NCBI Taxonomy" id="1797253"/>
    <lineage>
        <taxon>Bacteria</taxon>
        <taxon>Candidatus Amesiibacteriota</taxon>
    </lineage>
</organism>
<reference evidence="2 3" key="1">
    <citation type="journal article" date="2016" name="Nat. Commun.">
        <title>Thousands of microbial genomes shed light on interconnected biogeochemical processes in an aquifer system.</title>
        <authorList>
            <person name="Anantharaman K."/>
            <person name="Brown C.T."/>
            <person name="Hug L.A."/>
            <person name="Sharon I."/>
            <person name="Castelle C.J."/>
            <person name="Probst A.J."/>
            <person name="Thomas B.C."/>
            <person name="Singh A."/>
            <person name="Wilkins M.J."/>
            <person name="Karaoz U."/>
            <person name="Brodie E.L."/>
            <person name="Williams K.H."/>
            <person name="Hubbard S.S."/>
            <person name="Banfield J.F."/>
        </authorList>
    </citation>
    <scope>NUCLEOTIDE SEQUENCE [LARGE SCALE GENOMIC DNA]</scope>
</reference>
<sequence>MRKSFWFWASVWMADVLAMAYGWMYPVKLAAAFALEILVIYMWDRRKRDGVWLGVTLIMGPIVDLVVVGGGAWSYAAPFVGGIPIWLPMAYGISGLLLRRLTEEWGRKK</sequence>